<dbReference type="GO" id="GO:0008817">
    <property type="term" value="F:corrinoid adenosyltransferase activity"/>
    <property type="evidence" value="ECO:0007669"/>
    <property type="project" value="InterPro"/>
</dbReference>
<dbReference type="GO" id="GO:0009236">
    <property type="term" value="P:cobalamin biosynthetic process"/>
    <property type="evidence" value="ECO:0007669"/>
    <property type="project" value="InterPro"/>
</dbReference>
<comment type="caution">
    <text evidence="1">The sequence shown here is derived from an EMBL/GenBank/DDBJ whole genome shotgun (WGS) entry which is preliminary data.</text>
</comment>
<evidence type="ECO:0000313" key="1">
    <source>
        <dbReference type="EMBL" id="HJB08519.1"/>
    </source>
</evidence>
<dbReference type="PANTHER" id="PTHR46638">
    <property type="entry name" value="CORRINOID ADENOSYLTRANSFERASE"/>
    <property type="match status" value="1"/>
</dbReference>
<evidence type="ECO:0000313" key="2">
    <source>
        <dbReference type="Proteomes" id="UP000886804"/>
    </source>
</evidence>
<accession>A0A9D2L9K6</accession>
<dbReference type="GO" id="GO:0005524">
    <property type="term" value="F:ATP binding"/>
    <property type="evidence" value="ECO:0007669"/>
    <property type="project" value="InterPro"/>
</dbReference>
<dbReference type="PIRSF" id="PIRSF015617">
    <property type="entry name" value="Adensltrnsf_CobA"/>
    <property type="match status" value="1"/>
</dbReference>
<dbReference type="Proteomes" id="UP000886804">
    <property type="component" value="Unassembled WGS sequence"/>
</dbReference>
<sequence>MKNNTIQVICGPGRGKSTAALGRGISALTQNQTVIMVQFLKGAIDPRNMEVIKRLEPEFKLFRFEKTSTAFEQLSEEEKEEARTSIRNGLNFARKVLTTGECDMLILDEILGILDEGIISLEELAGIIQHARQTETQLILTGTVYPAGLDDYVDEITRIQTRYEEGREKCCCS</sequence>
<proteinExistence type="predicted"/>
<dbReference type="EMBL" id="DWYS01000140">
    <property type="protein sequence ID" value="HJB08519.1"/>
    <property type="molecule type" value="Genomic_DNA"/>
</dbReference>
<name>A0A9D2L9K6_9FIRM</name>
<dbReference type="Gene3D" id="3.40.50.300">
    <property type="entry name" value="P-loop containing nucleotide triphosphate hydrolases"/>
    <property type="match status" value="1"/>
</dbReference>
<organism evidence="1 2">
    <name type="scientific">Candidatus Enterocloster faecavium</name>
    <dbReference type="NCBI Taxonomy" id="2838560"/>
    <lineage>
        <taxon>Bacteria</taxon>
        <taxon>Bacillati</taxon>
        <taxon>Bacillota</taxon>
        <taxon>Clostridia</taxon>
        <taxon>Lachnospirales</taxon>
        <taxon>Lachnospiraceae</taxon>
        <taxon>Enterocloster</taxon>
    </lineage>
</organism>
<dbReference type="InterPro" id="IPR027417">
    <property type="entry name" value="P-loop_NTPase"/>
</dbReference>
<reference evidence="1" key="1">
    <citation type="journal article" date="2021" name="PeerJ">
        <title>Extensive microbial diversity within the chicken gut microbiome revealed by metagenomics and culture.</title>
        <authorList>
            <person name="Gilroy R."/>
            <person name="Ravi A."/>
            <person name="Getino M."/>
            <person name="Pursley I."/>
            <person name="Horton D.L."/>
            <person name="Alikhan N.F."/>
            <person name="Baker D."/>
            <person name="Gharbi K."/>
            <person name="Hall N."/>
            <person name="Watson M."/>
            <person name="Adriaenssens E.M."/>
            <person name="Foster-Nyarko E."/>
            <person name="Jarju S."/>
            <person name="Secka A."/>
            <person name="Antonio M."/>
            <person name="Oren A."/>
            <person name="Chaudhuri R.R."/>
            <person name="La Ragione R."/>
            <person name="Hildebrand F."/>
            <person name="Pallen M.J."/>
        </authorList>
    </citation>
    <scope>NUCLEOTIDE SEQUENCE</scope>
    <source>
        <strain evidence="1">CHK188-4685</strain>
    </source>
</reference>
<dbReference type="AlphaFoldDB" id="A0A9D2L9K6"/>
<dbReference type="InterPro" id="IPR003724">
    <property type="entry name" value="CblAdoTrfase_CobA"/>
</dbReference>
<reference evidence="1" key="2">
    <citation type="submission" date="2021-04" db="EMBL/GenBank/DDBJ databases">
        <authorList>
            <person name="Gilroy R."/>
        </authorList>
    </citation>
    <scope>NUCLEOTIDE SEQUENCE</scope>
    <source>
        <strain evidence="1">CHK188-4685</strain>
    </source>
</reference>
<dbReference type="SUPFAM" id="SSF52540">
    <property type="entry name" value="P-loop containing nucleoside triphosphate hydrolases"/>
    <property type="match status" value="1"/>
</dbReference>
<dbReference type="Pfam" id="PF02572">
    <property type="entry name" value="CobA_CobO_BtuR"/>
    <property type="match status" value="1"/>
</dbReference>
<dbReference type="PANTHER" id="PTHR46638:SF1">
    <property type="entry name" value="CORRINOID ADENOSYLTRANSFERASE"/>
    <property type="match status" value="1"/>
</dbReference>
<protein>
    <submittedName>
        <fullName evidence="1">Cob(I)yrinic acid a,c-diamide adenosyltransferase</fullName>
    </submittedName>
</protein>
<gene>
    <name evidence="1" type="ORF">H9716_11775</name>
</gene>